<feature type="domain" description="EGF-like" evidence="13">
    <location>
        <begin position="601"/>
        <end position="638"/>
    </location>
</feature>
<feature type="compositionally biased region" description="Polar residues" evidence="10">
    <location>
        <begin position="211"/>
        <end position="234"/>
    </location>
</feature>
<dbReference type="InterPro" id="IPR049883">
    <property type="entry name" value="NOTCH1_EGF-like"/>
</dbReference>
<dbReference type="PANTHER" id="PTHR24037:SF3">
    <property type="entry name" value="PROTEIN HEG HOMOLOG 1"/>
    <property type="match status" value="1"/>
</dbReference>
<feature type="compositionally biased region" description="Polar residues" evidence="10">
    <location>
        <begin position="434"/>
        <end position="452"/>
    </location>
</feature>
<evidence type="ECO:0000256" key="5">
    <source>
        <dbReference type="ARBA" id="ARBA00022737"/>
    </source>
</evidence>
<keyword evidence="8" id="KW-0325">Glycoprotein</keyword>
<dbReference type="Pfam" id="PF00008">
    <property type="entry name" value="EGF"/>
    <property type="match status" value="1"/>
</dbReference>
<feature type="compositionally biased region" description="Low complexity" evidence="10">
    <location>
        <begin position="325"/>
        <end position="336"/>
    </location>
</feature>
<keyword evidence="6 11" id="KW-0472">Membrane</keyword>
<feature type="region of interest" description="Disordered" evidence="10">
    <location>
        <begin position="325"/>
        <end position="391"/>
    </location>
</feature>
<organism evidence="14 15">
    <name type="scientific">Triplophysa rosa</name>
    <name type="common">Cave loach</name>
    <dbReference type="NCBI Taxonomy" id="992332"/>
    <lineage>
        <taxon>Eukaryota</taxon>
        <taxon>Metazoa</taxon>
        <taxon>Chordata</taxon>
        <taxon>Craniata</taxon>
        <taxon>Vertebrata</taxon>
        <taxon>Euteleostomi</taxon>
        <taxon>Actinopterygii</taxon>
        <taxon>Neopterygii</taxon>
        <taxon>Teleostei</taxon>
        <taxon>Ostariophysi</taxon>
        <taxon>Cypriniformes</taxon>
        <taxon>Nemacheilidae</taxon>
        <taxon>Triplophysa</taxon>
    </lineage>
</organism>
<evidence type="ECO:0000256" key="11">
    <source>
        <dbReference type="SAM" id="Phobius"/>
    </source>
</evidence>
<feature type="compositionally biased region" description="Polar residues" evidence="10">
    <location>
        <begin position="260"/>
        <end position="269"/>
    </location>
</feature>
<protein>
    <submittedName>
        <fullName evidence="14">Heart of glass</fullName>
    </submittedName>
</protein>
<feature type="compositionally biased region" description="Low complexity" evidence="10">
    <location>
        <begin position="367"/>
        <end position="378"/>
    </location>
</feature>
<dbReference type="EMBL" id="JAFHDT010000006">
    <property type="protein sequence ID" value="KAI7808618.1"/>
    <property type="molecule type" value="Genomic_DNA"/>
</dbReference>
<evidence type="ECO:0000256" key="6">
    <source>
        <dbReference type="ARBA" id="ARBA00023136"/>
    </source>
</evidence>
<name>A0A9W8C6R2_TRIRA</name>
<dbReference type="GO" id="GO:0007507">
    <property type="term" value="P:heart development"/>
    <property type="evidence" value="ECO:0007669"/>
    <property type="project" value="TreeGrafter"/>
</dbReference>
<dbReference type="SUPFAM" id="SSF57196">
    <property type="entry name" value="EGF/Laminin"/>
    <property type="match status" value="2"/>
</dbReference>
<proteinExistence type="predicted"/>
<comment type="caution">
    <text evidence="9">Lacks conserved residue(s) required for the propagation of feature annotation.</text>
</comment>
<dbReference type="PROSITE" id="PS50026">
    <property type="entry name" value="EGF_3"/>
    <property type="match status" value="2"/>
</dbReference>
<dbReference type="PROSITE" id="PS00010">
    <property type="entry name" value="ASX_HYDROXYL"/>
    <property type="match status" value="1"/>
</dbReference>
<evidence type="ECO:0000259" key="13">
    <source>
        <dbReference type="PROSITE" id="PS50026"/>
    </source>
</evidence>
<feature type="signal peptide" evidence="12">
    <location>
        <begin position="1"/>
        <end position="28"/>
    </location>
</feature>
<dbReference type="PROSITE" id="PS01187">
    <property type="entry name" value="EGF_CA"/>
    <property type="match status" value="1"/>
</dbReference>
<evidence type="ECO:0000256" key="4">
    <source>
        <dbReference type="ARBA" id="ARBA00022729"/>
    </source>
</evidence>
<dbReference type="InterPro" id="IPR000152">
    <property type="entry name" value="EGF-type_Asp/Asn_hydroxyl_site"/>
</dbReference>
<comment type="caution">
    <text evidence="14">The sequence shown here is derived from an EMBL/GenBank/DDBJ whole genome shotgun (WGS) entry which is preliminary data.</text>
</comment>
<dbReference type="GO" id="GO:0005509">
    <property type="term" value="F:calcium ion binding"/>
    <property type="evidence" value="ECO:0007669"/>
    <property type="project" value="InterPro"/>
</dbReference>
<dbReference type="Gene3D" id="2.10.25.10">
    <property type="entry name" value="Laminin"/>
    <property type="match status" value="2"/>
</dbReference>
<feature type="domain" description="EGF-like" evidence="13">
    <location>
        <begin position="640"/>
        <end position="679"/>
    </location>
</feature>
<keyword evidence="7 9" id="KW-1015">Disulfide bond</keyword>
<feature type="disulfide bond" evidence="9">
    <location>
        <begin position="628"/>
        <end position="637"/>
    </location>
</feature>
<dbReference type="AlphaFoldDB" id="A0A9W8C6R2"/>
<evidence type="ECO:0000313" key="15">
    <source>
        <dbReference type="Proteomes" id="UP001059041"/>
    </source>
</evidence>
<dbReference type="InterPro" id="IPR000742">
    <property type="entry name" value="EGF"/>
</dbReference>
<keyword evidence="5" id="KW-0677">Repeat</keyword>
<evidence type="ECO:0000256" key="1">
    <source>
        <dbReference type="ARBA" id="ARBA00004236"/>
    </source>
</evidence>
<dbReference type="Proteomes" id="UP001059041">
    <property type="component" value="Linkage Group LG6"/>
</dbReference>
<evidence type="ECO:0000256" key="12">
    <source>
        <dbReference type="SAM" id="SignalP"/>
    </source>
</evidence>
<feature type="region of interest" description="Disordered" evidence="10">
    <location>
        <begin position="205"/>
        <end position="272"/>
    </location>
</feature>
<dbReference type="CDD" id="cd00054">
    <property type="entry name" value="EGF_CA"/>
    <property type="match status" value="2"/>
</dbReference>
<keyword evidence="15" id="KW-1185">Reference proteome</keyword>
<feature type="compositionally biased region" description="Polar residues" evidence="10">
    <location>
        <begin position="241"/>
        <end position="252"/>
    </location>
</feature>
<evidence type="ECO:0000256" key="7">
    <source>
        <dbReference type="ARBA" id="ARBA00023157"/>
    </source>
</evidence>
<dbReference type="Pfam" id="PF07645">
    <property type="entry name" value="EGF_CA"/>
    <property type="match status" value="1"/>
</dbReference>
<evidence type="ECO:0000313" key="14">
    <source>
        <dbReference type="EMBL" id="KAI7808618.1"/>
    </source>
</evidence>
<evidence type="ECO:0000256" key="8">
    <source>
        <dbReference type="ARBA" id="ARBA00023180"/>
    </source>
</evidence>
<dbReference type="PROSITE" id="PS01186">
    <property type="entry name" value="EGF_2"/>
    <property type="match status" value="1"/>
</dbReference>
<dbReference type="InterPro" id="IPR018097">
    <property type="entry name" value="EGF_Ca-bd_CS"/>
</dbReference>
<dbReference type="PANTHER" id="PTHR24037">
    <property type="entry name" value="HEART DEVELOPMENT PROTEIN WITH EGF-LIKE DOMAINS 1"/>
    <property type="match status" value="1"/>
</dbReference>
<feature type="compositionally biased region" description="Low complexity" evidence="10">
    <location>
        <begin position="176"/>
        <end position="185"/>
    </location>
</feature>
<dbReference type="OrthoDB" id="9946171at2759"/>
<evidence type="ECO:0000256" key="9">
    <source>
        <dbReference type="PROSITE-ProRule" id="PRU00076"/>
    </source>
</evidence>
<keyword evidence="4 12" id="KW-0732">Signal</keyword>
<dbReference type="SMART" id="SM00181">
    <property type="entry name" value="EGF"/>
    <property type="match status" value="3"/>
</dbReference>
<dbReference type="SMART" id="SM00179">
    <property type="entry name" value="EGF_CA"/>
    <property type="match status" value="2"/>
</dbReference>
<dbReference type="GO" id="GO:0005886">
    <property type="term" value="C:plasma membrane"/>
    <property type="evidence" value="ECO:0007669"/>
    <property type="project" value="UniProtKB-SubCell"/>
</dbReference>
<evidence type="ECO:0000256" key="10">
    <source>
        <dbReference type="SAM" id="MobiDB-lite"/>
    </source>
</evidence>
<reference evidence="14" key="1">
    <citation type="submission" date="2021-02" db="EMBL/GenBank/DDBJ databases">
        <title>Comparative genomics reveals that relaxation of natural selection precedes convergent phenotypic evolution of cavefish.</title>
        <authorList>
            <person name="Peng Z."/>
        </authorList>
    </citation>
    <scope>NUCLEOTIDE SEQUENCE</scope>
    <source>
        <tissue evidence="14">Muscle</tissue>
    </source>
</reference>
<accession>A0A9W8C6R2</accession>
<feature type="transmembrane region" description="Helical" evidence="11">
    <location>
        <begin position="859"/>
        <end position="884"/>
    </location>
</feature>
<keyword evidence="2" id="KW-1003">Cell membrane</keyword>
<sequence length="991" mass="107592">METCARRRAQRVAVTVFLLVLNAAIVESFSTDADTDIPLITESFPARTTGLKQTTTWPDRGAAATTVDLEEMTDVPASVSITGARADKLSQAFHISTNTADWTTRKTSDDPTGLLLSNHELTHNATAQWEGPSEASYGSSSFPALTEKHQLVTETRTVRDIPVTDQRKHYADTDSTDSLSHTDSTYVSTTSRVGERTLLSVTSNSTSLYTNDSDTSETVSQTLSWEEGTSGTTQGREKNVSVVSATSDQTELTSEDHSRTNATQGQFTETEGPRVFQGTESQTRQPFVTRQRFEQGDNPNSTLPFTVTDNGKAETDFTYVSSETSYTETSYSVSSTPPFTTGEHNVSSTSQQNRETTVTDSMDTGASTEFSTGSVSSSGREEPKGPPTRTMEDTTIQVLTTAPPAFLDVSTTTDDLFSRFPTRQSPYIPKSDDPTNTEVVSTSAVPATQRPQITEEATYETSTFNISTSTTVTAPVTTHQLQPSTTPPAETEHTTLATTNTVQMLETTASSTTKCLPTSPTGKTQAPSTSGSADVTTLHLETSTATPGNTTAHYRHATTPYSKITPTRGTVVFTTRSHTDKGTTEMGVTTTHMPIRTTPSPGPVCGPDTCANGGHCVRTAEGSYHCQCLPAWTGPSCTVDVDECVNSPCPHGSVCVNTGGSFSCECALGFDLEDGRSCTQVKTFLGTFTVNNSMHLRSSNLHELHREILQLLNASLSIFHGYRRSILSKKDGDLVQISAVNMFSLSANVTSTDIDNSIQMSLSNCSRTYSHCTIKLQHQLSYHVESLCLTQKTKCDPQYSVCSDVSGTPSCQCLPGYFKKNPGDMTCRDCGDGLKLVNGKCVECMFGFGGFNCSNFYKLIAVVVSPAGGALLLIVIIALIVTCCRKDKNDINKIIFKSGDLQMSPYAEFPKSNRVSMEWGRETIEMQENGSTKNLLQMTDIYYSPALRNADLERNGLYPFSGLPGSWHSCIYPASWNPSFISDDSRRRDYF</sequence>
<comment type="subcellular location">
    <subcellularLocation>
        <location evidence="1">Cell membrane</location>
    </subcellularLocation>
</comment>
<evidence type="ECO:0000256" key="2">
    <source>
        <dbReference type="ARBA" id="ARBA00022475"/>
    </source>
</evidence>
<feature type="region of interest" description="Disordered" evidence="10">
    <location>
        <begin position="510"/>
        <end position="534"/>
    </location>
</feature>
<feature type="compositionally biased region" description="Polar residues" evidence="10">
    <location>
        <begin position="337"/>
        <end position="366"/>
    </location>
</feature>
<gene>
    <name evidence="14" type="ORF">IRJ41_009651</name>
</gene>
<evidence type="ECO:0000256" key="3">
    <source>
        <dbReference type="ARBA" id="ARBA00022536"/>
    </source>
</evidence>
<dbReference type="InterPro" id="IPR001881">
    <property type="entry name" value="EGF-like_Ca-bd_dom"/>
</dbReference>
<feature type="region of interest" description="Disordered" evidence="10">
    <location>
        <begin position="418"/>
        <end position="456"/>
    </location>
</feature>
<keyword evidence="11" id="KW-1133">Transmembrane helix</keyword>
<dbReference type="PROSITE" id="PS00022">
    <property type="entry name" value="EGF_1"/>
    <property type="match status" value="1"/>
</dbReference>
<keyword evidence="3 9" id="KW-0245">EGF-like domain</keyword>
<feature type="chain" id="PRO_5040833676" evidence="12">
    <location>
        <begin position="29"/>
        <end position="991"/>
    </location>
</feature>
<feature type="region of interest" description="Disordered" evidence="10">
    <location>
        <begin position="151"/>
        <end position="189"/>
    </location>
</feature>
<keyword evidence="11" id="KW-0812">Transmembrane</keyword>